<organism evidence="1 2">
    <name type="scientific">Pseudoalteromonas marina</name>
    <dbReference type="NCBI Taxonomy" id="267375"/>
    <lineage>
        <taxon>Bacteria</taxon>
        <taxon>Pseudomonadati</taxon>
        <taxon>Pseudomonadota</taxon>
        <taxon>Gammaproteobacteria</taxon>
        <taxon>Alteromonadales</taxon>
        <taxon>Pseudoalteromonadaceae</taxon>
        <taxon>Pseudoalteromonas</taxon>
    </lineage>
</organism>
<evidence type="ECO:0000313" key="2">
    <source>
        <dbReference type="Proteomes" id="UP001177212"/>
    </source>
</evidence>
<reference evidence="1" key="1">
    <citation type="submission" date="2023-07" db="EMBL/GenBank/DDBJ databases">
        <title>Genome content predicts the carbon catabolic preferences of heterotrophic bacteria.</title>
        <authorList>
            <person name="Gralka M."/>
        </authorList>
    </citation>
    <scope>NUCLEOTIDE SEQUENCE</scope>
    <source>
        <strain evidence="1">4G09</strain>
    </source>
</reference>
<name>A0ABT9FK77_9GAMM</name>
<dbReference type="Proteomes" id="UP001177212">
    <property type="component" value="Unassembled WGS sequence"/>
</dbReference>
<dbReference type="EMBL" id="JAUYVT010000220">
    <property type="protein sequence ID" value="MDP2567203.1"/>
    <property type="molecule type" value="Genomic_DNA"/>
</dbReference>
<sequence>QEVQHYFLLGGDPLPDIVDLASYSDFNGLVTSMEPIPSGPFAPNMEIDLFGLSSSTFSSEVDDITGTDGADSFHGGDG</sequence>
<feature type="non-terminal residue" evidence="1">
    <location>
        <position position="78"/>
    </location>
</feature>
<gene>
    <name evidence="1" type="ORF">Q8W34_21580</name>
</gene>
<accession>A0ABT9FK77</accession>
<comment type="caution">
    <text evidence="1">The sequence shown here is derived from an EMBL/GenBank/DDBJ whole genome shotgun (WGS) entry which is preliminary data.</text>
</comment>
<protein>
    <submittedName>
        <fullName evidence="1">Uncharacterized protein</fullName>
    </submittedName>
</protein>
<feature type="non-terminal residue" evidence="1">
    <location>
        <position position="1"/>
    </location>
</feature>
<dbReference type="RefSeq" id="WP_305473539.1">
    <property type="nucleotide sequence ID" value="NZ_JAUYVT010000220.1"/>
</dbReference>
<proteinExistence type="predicted"/>
<evidence type="ECO:0000313" key="1">
    <source>
        <dbReference type="EMBL" id="MDP2567203.1"/>
    </source>
</evidence>
<keyword evidence="2" id="KW-1185">Reference proteome</keyword>